<dbReference type="InterPro" id="IPR052363">
    <property type="entry name" value="LPS_export_LptC"/>
</dbReference>
<keyword evidence="2" id="KW-0997">Cell inner membrane</keyword>
<dbReference type="Proteomes" id="UP001379945">
    <property type="component" value="Unassembled WGS sequence"/>
</dbReference>
<gene>
    <name evidence="7" type="primary">lptC</name>
    <name evidence="7" type="ORF">AACH00_10030</name>
</gene>
<keyword evidence="1" id="KW-1003">Cell membrane</keyword>
<evidence type="ECO:0000256" key="3">
    <source>
        <dbReference type="ARBA" id="ARBA00022692"/>
    </source>
</evidence>
<keyword evidence="8" id="KW-1185">Reference proteome</keyword>
<dbReference type="PANTHER" id="PTHR37481">
    <property type="entry name" value="LIPOPOLYSACCHARIDE EXPORT SYSTEM PROTEIN LPTC"/>
    <property type="match status" value="1"/>
</dbReference>
<keyword evidence="3 6" id="KW-0812">Transmembrane</keyword>
<feature type="transmembrane region" description="Helical" evidence="6">
    <location>
        <begin position="37"/>
        <end position="61"/>
    </location>
</feature>
<name>A0ABU9C4Y3_9BURK</name>
<dbReference type="InterPro" id="IPR026265">
    <property type="entry name" value="LptC"/>
</dbReference>
<dbReference type="InterPro" id="IPR010664">
    <property type="entry name" value="LipoPS_assembly_LptC-rel"/>
</dbReference>
<dbReference type="PANTHER" id="PTHR37481:SF1">
    <property type="entry name" value="LIPOPOLYSACCHARIDE EXPORT SYSTEM PROTEIN LPTC"/>
    <property type="match status" value="1"/>
</dbReference>
<keyword evidence="4 6" id="KW-1133">Transmembrane helix</keyword>
<sequence length="228" mass="24523">MSVELHLPDLPEVPVALPLGPAPGGPRRLAPAWSERLRGVLTTALPLLLMAMLALGTWWLVKHAPQADAPGGDKSARHEPDYRLERFTLQRYARDGALALELEGEHLRHFPDNDELEIDVVSIVAHGAEGRLTKATARSAVASGDGQHVSLMGGAHVVSTAPGTEPVELTGEHIELRAADNLVVADKPIRVQQGASVFSADAMQFNNLTRQLVLVGPARATFDMKARQ</sequence>
<evidence type="ECO:0000256" key="6">
    <source>
        <dbReference type="SAM" id="Phobius"/>
    </source>
</evidence>
<reference evidence="7 8" key="1">
    <citation type="submission" date="2024-04" db="EMBL/GenBank/DDBJ databases">
        <title>Novel species of the genus Ideonella isolated from streams.</title>
        <authorList>
            <person name="Lu H."/>
        </authorList>
    </citation>
    <scope>NUCLEOTIDE SEQUENCE [LARGE SCALE GENOMIC DNA]</scope>
    <source>
        <strain evidence="7 8">LYT19W</strain>
    </source>
</reference>
<evidence type="ECO:0000256" key="1">
    <source>
        <dbReference type="ARBA" id="ARBA00022475"/>
    </source>
</evidence>
<organism evidence="7 8">
    <name type="scientific">Ideonella margarita</name>
    <dbReference type="NCBI Taxonomy" id="2984191"/>
    <lineage>
        <taxon>Bacteria</taxon>
        <taxon>Pseudomonadati</taxon>
        <taxon>Pseudomonadota</taxon>
        <taxon>Betaproteobacteria</taxon>
        <taxon>Burkholderiales</taxon>
        <taxon>Sphaerotilaceae</taxon>
        <taxon>Ideonella</taxon>
    </lineage>
</organism>
<protein>
    <submittedName>
        <fullName evidence="7">LPS export ABC transporter periplasmic protein LptC</fullName>
    </submittedName>
</protein>
<keyword evidence="5 6" id="KW-0472">Membrane</keyword>
<dbReference type="Gene3D" id="2.60.450.10">
    <property type="entry name" value="Lipopolysaccharide (LPS) transport protein A like domain"/>
    <property type="match status" value="1"/>
</dbReference>
<evidence type="ECO:0000313" key="7">
    <source>
        <dbReference type="EMBL" id="MEK8046686.1"/>
    </source>
</evidence>
<dbReference type="RefSeq" id="WP_341398984.1">
    <property type="nucleotide sequence ID" value="NZ_JBBUTI010000006.1"/>
</dbReference>
<dbReference type="NCBIfam" id="TIGR04409">
    <property type="entry name" value="LptC_YrbK"/>
    <property type="match status" value="1"/>
</dbReference>
<comment type="caution">
    <text evidence="7">The sequence shown here is derived from an EMBL/GenBank/DDBJ whole genome shotgun (WGS) entry which is preliminary data.</text>
</comment>
<accession>A0ABU9C4Y3</accession>
<dbReference type="Pfam" id="PF06835">
    <property type="entry name" value="LptC"/>
    <property type="match status" value="1"/>
</dbReference>
<evidence type="ECO:0000256" key="2">
    <source>
        <dbReference type="ARBA" id="ARBA00022519"/>
    </source>
</evidence>
<evidence type="ECO:0000256" key="5">
    <source>
        <dbReference type="ARBA" id="ARBA00023136"/>
    </source>
</evidence>
<proteinExistence type="predicted"/>
<dbReference type="EMBL" id="JBBUTI010000006">
    <property type="protein sequence ID" value="MEK8046686.1"/>
    <property type="molecule type" value="Genomic_DNA"/>
</dbReference>
<evidence type="ECO:0000256" key="4">
    <source>
        <dbReference type="ARBA" id="ARBA00022989"/>
    </source>
</evidence>
<evidence type="ECO:0000313" key="8">
    <source>
        <dbReference type="Proteomes" id="UP001379945"/>
    </source>
</evidence>